<name>B2YFY8_MHVB</name>
<dbReference type="RefSeq" id="YP_001883339.1">
    <property type="nucleotide sequence ID" value="NC_010671.1"/>
</dbReference>
<gene>
    <name evidence="7" type="ORF">MdSGHV011</name>
</gene>
<organismHost>
    <name type="scientific">Musca domestica</name>
    <name type="common">House fly</name>
    <dbReference type="NCBI Taxonomy" id="7370"/>
</organismHost>
<evidence type="ECO:0000256" key="1">
    <source>
        <dbReference type="ARBA" id="ARBA00004903"/>
    </source>
</evidence>
<reference evidence="7 8" key="1">
    <citation type="journal article" date="2008" name="Virology">
        <title>Sequence analysis of a non-classified, non-occluded DNA virus that causes salivary gland hypertrophy of Musca domestica, MdSGHV.</title>
        <authorList>
            <person name="Garcia-Maruniak A."/>
            <person name="Maruniak J.E."/>
            <person name="Farmerie W."/>
            <person name="Boucias D.G."/>
        </authorList>
    </citation>
    <scope>NUCLEOTIDE SEQUENCE [LARGE SCALE GENOMIC DNA]</scope>
    <source>
        <strain evidence="8">Isolate Musca domestica/United States/Boucias/-</strain>
    </source>
</reference>
<dbReference type="GO" id="GO:0004146">
    <property type="term" value="F:dihydrofolate reductase activity"/>
    <property type="evidence" value="ECO:0007669"/>
    <property type="project" value="UniProtKB-EC"/>
</dbReference>
<dbReference type="OrthoDB" id="9577at10239"/>
<dbReference type="GO" id="GO:0046655">
    <property type="term" value="P:folic acid metabolic process"/>
    <property type="evidence" value="ECO:0007669"/>
    <property type="project" value="TreeGrafter"/>
</dbReference>
<proteinExistence type="predicted"/>
<organism evidence="7 8">
    <name type="scientific">Musca hytrovirus</name>
    <name type="common">isolate Musca domestica/United States/Boucias/-</name>
    <name type="synonym">MHV</name>
    <dbReference type="NCBI Taxonomy" id="523909"/>
    <lineage>
        <taxon>Viruses</taxon>
        <taxon>Viruses incertae sedis</taxon>
        <taxon>Naldaviricetes</taxon>
        <taxon>Lefavirales</taxon>
        <taxon>Hytrosaviridae</taxon>
        <taxon>Muscavirus</taxon>
        <taxon>Muscavirus musdomesticae</taxon>
    </lineage>
</organism>
<evidence type="ECO:0000256" key="4">
    <source>
        <dbReference type="ARBA" id="ARBA00022857"/>
    </source>
</evidence>
<dbReference type="InterPro" id="IPR024072">
    <property type="entry name" value="DHFR-like_dom_sf"/>
</dbReference>
<dbReference type="EMBL" id="EU522111">
    <property type="protein sequence ID" value="ACD03470.1"/>
    <property type="molecule type" value="Genomic_DNA"/>
</dbReference>
<dbReference type="GeneID" id="6295439"/>
<keyword evidence="3" id="KW-0554">One-carbon metabolism</keyword>
<dbReference type="InterPro" id="IPR012259">
    <property type="entry name" value="DHFR"/>
</dbReference>
<dbReference type="InterPro" id="IPR001796">
    <property type="entry name" value="DHFR_dom"/>
</dbReference>
<dbReference type="SUPFAM" id="SSF53597">
    <property type="entry name" value="Dihydrofolate reductase-like"/>
    <property type="match status" value="1"/>
</dbReference>
<dbReference type="PROSITE" id="PS51330">
    <property type="entry name" value="DHFR_2"/>
    <property type="match status" value="1"/>
</dbReference>
<dbReference type="GO" id="GO:0046654">
    <property type="term" value="P:tetrahydrofolate biosynthetic process"/>
    <property type="evidence" value="ECO:0007669"/>
    <property type="project" value="InterPro"/>
</dbReference>
<keyword evidence="8" id="KW-1185">Reference proteome</keyword>
<dbReference type="CDD" id="cd00209">
    <property type="entry name" value="DHFR"/>
    <property type="match status" value="1"/>
</dbReference>
<protein>
    <recommendedName>
        <fullName evidence="2">dihydrofolate reductase</fullName>
        <ecNumber evidence="2">1.5.1.3</ecNumber>
    </recommendedName>
</protein>
<dbReference type="Proteomes" id="UP000011274">
    <property type="component" value="Segment"/>
</dbReference>
<evidence type="ECO:0000313" key="7">
    <source>
        <dbReference type="EMBL" id="ACD03470.1"/>
    </source>
</evidence>
<comment type="pathway">
    <text evidence="1">Cofactor biosynthesis; tetrahydrofolate biosynthesis; 5,6,7,8-tetrahydrofolate from 7,8-dihydrofolate: step 1/1.</text>
</comment>
<dbReference type="Pfam" id="PF00186">
    <property type="entry name" value="DHFR_1"/>
    <property type="match status" value="2"/>
</dbReference>
<evidence type="ECO:0000256" key="5">
    <source>
        <dbReference type="ARBA" id="ARBA00023002"/>
    </source>
</evidence>
<keyword evidence="5" id="KW-0560">Oxidoreductase</keyword>
<dbReference type="PANTHER" id="PTHR48069:SF3">
    <property type="entry name" value="DIHYDROFOLATE REDUCTASE"/>
    <property type="match status" value="1"/>
</dbReference>
<dbReference type="GO" id="GO:0050661">
    <property type="term" value="F:NADP binding"/>
    <property type="evidence" value="ECO:0007669"/>
    <property type="project" value="InterPro"/>
</dbReference>
<sequence>MRLILIAAIARNNIIGVSTSSLPWHIRDEMQFFKSIITNRWHLNPQTHGLHLRPSPNVGKIAYIMGRNTYNAMPPITSSIVVGRLHHPTVDKAIEHARHHMQADTVFVLGGSRIYDECLRRQLCHRLIISRIHNSYDGDIFMPPINTQKYRLETTFAFSPHFNIEQWIRI</sequence>
<feature type="domain" description="DHFR" evidence="6">
    <location>
        <begin position="2"/>
        <end position="170"/>
    </location>
</feature>
<dbReference type="GO" id="GO:0046452">
    <property type="term" value="P:dihydrofolate metabolic process"/>
    <property type="evidence" value="ECO:0007669"/>
    <property type="project" value="TreeGrafter"/>
</dbReference>
<dbReference type="KEGG" id="vg:6295439"/>
<evidence type="ECO:0000256" key="3">
    <source>
        <dbReference type="ARBA" id="ARBA00022563"/>
    </source>
</evidence>
<accession>B2YFY8</accession>
<evidence type="ECO:0000313" key="8">
    <source>
        <dbReference type="Proteomes" id="UP000011274"/>
    </source>
</evidence>
<dbReference type="GO" id="GO:0006730">
    <property type="term" value="P:one-carbon metabolic process"/>
    <property type="evidence" value="ECO:0007669"/>
    <property type="project" value="UniProtKB-KW"/>
</dbReference>
<dbReference type="EC" id="1.5.1.3" evidence="2"/>
<dbReference type="Gene3D" id="3.40.430.10">
    <property type="entry name" value="Dihydrofolate Reductase, subunit A"/>
    <property type="match status" value="1"/>
</dbReference>
<evidence type="ECO:0000259" key="6">
    <source>
        <dbReference type="PROSITE" id="PS51330"/>
    </source>
</evidence>
<keyword evidence="4" id="KW-0521">NADP</keyword>
<evidence type="ECO:0000256" key="2">
    <source>
        <dbReference type="ARBA" id="ARBA00012856"/>
    </source>
</evidence>
<dbReference type="PANTHER" id="PTHR48069">
    <property type="entry name" value="DIHYDROFOLATE REDUCTASE"/>
    <property type="match status" value="1"/>
</dbReference>